<evidence type="ECO:0000256" key="1">
    <source>
        <dbReference type="ARBA" id="ARBA00007626"/>
    </source>
</evidence>
<dbReference type="PANTHER" id="PTHR47447">
    <property type="entry name" value="OS03G0856100 PROTEIN"/>
    <property type="match status" value="1"/>
</dbReference>
<dbReference type="Proteomes" id="UP000316726">
    <property type="component" value="Chromosome 14"/>
</dbReference>
<evidence type="ECO:0000256" key="4">
    <source>
        <dbReference type="SAM" id="MobiDB-lite"/>
    </source>
</evidence>
<dbReference type="PROSITE" id="PS51375">
    <property type="entry name" value="PPR"/>
    <property type="match status" value="5"/>
</dbReference>
<evidence type="ECO:0000313" key="6">
    <source>
        <dbReference type="Proteomes" id="UP000316726"/>
    </source>
</evidence>
<dbReference type="Pfam" id="PF01535">
    <property type="entry name" value="PPR"/>
    <property type="match status" value="2"/>
</dbReference>
<evidence type="ECO:0000256" key="3">
    <source>
        <dbReference type="PROSITE-ProRule" id="PRU00708"/>
    </source>
</evidence>
<dbReference type="Pfam" id="PF13812">
    <property type="entry name" value="PPR_3"/>
    <property type="match status" value="1"/>
</dbReference>
<dbReference type="PANTHER" id="PTHR47447:SF17">
    <property type="entry name" value="OS12G0638900 PROTEIN"/>
    <property type="match status" value="1"/>
</dbReference>
<keyword evidence="2" id="KW-0677">Repeat</keyword>
<sequence length="611" mass="69022">MMPRTKTLHGCRTFVRRFATRREGATSSSSSSSSSSTPWATSSLSSRWRRVEARVFVVEGDEGSARVRARATTSVEEASTSARFTEVLLDPRNECEFPVTLPEGLRKREVELLVRTLAQSEEDAIWPRAELLVDCLEGGKSSKTFVDSWMYTEVLRCYRKRGKASKAYVLYEKALDRRPKLRLDSHFYAEAMLALSKGSRDEAAKAELVWNHLLRRSNHELLSKYALTAFLCCCAKSGDWKRALRAFHSDFFLFQSTGSAARERRKLPDVVACTALMKALKVGGQWKKGEELLQWMYDNGINPNPYTYGELFVLLGECNKWELVMSHYYELTHRGSGDPPLQQNQRVLPEPNMHVFSATMNALGQAGKYDLCQEVLEKMIESGKKPNAMVLVSLLSIYEKNHEGYRALQVFRYVQNAKCTRMNIFVYNVLLSALSKSEAADKAREVFEEILRAEGGIAPDRVSYETLIAAYAHVGDYSKANEVFKEMRTKGFVPTDYAYAGRIKAYAKNNMWRECVLILKEVEEEQGIQPSVHIYNAVLQACFVTKKWELALKLFARMEEKGIEPNRATKALLSKICHDGIESCEDKQRQAVLASAIAAAAGALAIRTGVF</sequence>
<evidence type="ECO:0008006" key="7">
    <source>
        <dbReference type="Google" id="ProtNLM"/>
    </source>
</evidence>
<feature type="repeat" description="PPR" evidence="3">
    <location>
        <begin position="531"/>
        <end position="565"/>
    </location>
</feature>
<feature type="region of interest" description="Disordered" evidence="4">
    <location>
        <begin position="22"/>
        <end position="41"/>
    </location>
</feature>
<accession>A0A5B8MW87</accession>
<keyword evidence="6" id="KW-1185">Reference proteome</keyword>
<feature type="repeat" description="PPR" evidence="3">
    <location>
        <begin position="269"/>
        <end position="303"/>
    </location>
</feature>
<dbReference type="STRING" id="1764295.A0A5B8MW87"/>
<dbReference type="Pfam" id="PF13041">
    <property type="entry name" value="PPR_2"/>
    <property type="match status" value="2"/>
</dbReference>
<evidence type="ECO:0000256" key="2">
    <source>
        <dbReference type="ARBA" id="ARBA00022737"/>
    </source>
</evidence>
<feature type="repeat" description="PPR" evidence="3">
    <location>
        <begin position="423"/>
        <end position="453"/>
    </location>
</feature>
<dbReference type="NCBIfam" id="TIGR00756">
    <property type="entry name" value="PPR"/>
    <property type="match status" value="2"/>
</dbReference>
<dbReference type="InterPro" id="IPR011990">
    <property type="entry name" value="TPR-like_helical_dom_sf"/>
</dbReference>
<dbReference type="OrthoDB" id="42736at2759"/>
<feature type="repeat" description="PPR" evidence="3">
    <location>
        <begin position="460"/>
        <end position="494"/>
    </location>
</feature>
<dbReference type="InterPro" id="IPR002885">
    <property type="entry name" value="PPR_rpt"/>
</dbReference>
<organism evidence="5 6">
    <name type="scientific">Chloropicon primus</name>
    <dbReference type="NCBI Taxonomy" id="1764295"/>
    <lineage>
        <taxon>Eukaryota</taxon>
        <taxon>Viridiplantae</taxon>
        <taxon>Chlorophyta</taxon>
        <taxon>Chloropicophyceae</taxon>
        <taxon>Chloropicales</taxon>
        <taxon>Chloropicaceae</taxon>
        <taxon>Chloropicon</taxon>
    </lineage>
</organism>
<dbReference type="AlphaFoldDB" id="A0A5B8MW87"/>
<dbReference type="SUPFAM" id="SSF81901">
    <property type="entry name" value="HCP-like"/>
    <property type="match status" value="1"/>
</dbReference>
<evidence type="ECO:0000313" key="5">
    <source>
        <dbReference type="EMBL" id="QDZ24823.1"/>
    </source>
</evidence>
<reference evidence="5 6" key="1">
    <citation type="submission" date="2018-07" db="EMBL/GenBank/DDBJ databases">
        <title>The complete nuclear genome of the prasinophyte Chloropicon primus (CCMP1205).</title>
        <authorList>
            <person name="Pombert J.-F."/>
            <person name="Otis C."/>
            <person name="Turmel M."/>
            <person name="Lemieux C."/>
        </authorList>
    </citation>
    <scope>NUCLEOTIDE SEQUENCE [LARGE SCALE GENOMIC DNA]</scope>
    <source>
        <strain evidence="5 6">CCMP1205</strain>
    </source>
</reference>
<dbReference type="Gene3D" id="1.25.40.10">
    <property type="entry name" value="Tetratricopeptide repeat domain"/>
    <property type="match status" value="3"/>
</dbReference>
<proteinExistence type="inferred from homology"/>
<feature type="compositionally biased region" description="Low complexity" evidence="4">
    <location>
        <begin position="26"/>
        <end position="41"/>
    </location>
</feature>
<comment type="similarity">
    <text evidence="1">Belongs to the PPR family. P subfamily.</text>
</comment>
<gene>
    <name evidence="5" type="ORF">A3770_14p73410</name>
</gene>
<feature type="repeat" description="PPR" evidence="3">
    <location>
        <begin position="352"/>
        <end position="386"/>
    </location>
</feature>
<dbReference type="EMBL" id="CP031047">
    <property type="protein sequence ID" value="QDZ24823.1"/>
    <property type="molecule type" value="Genomic_DNA"/>
</dbReference>
<protein>
    <recommendedName>
        <fullName evidence="7">Pentacotripeptide-repeat region of PRORP domain-containing protein</fullName>
    </recommendedName>
</protein>
<name>A0A5B8MW87_9CHLO</name>